<name>A0ABP0Q837_9DINO</name>
<dbReference type="EMBL" id="CAXAMM010039032">
    <property type="protein sequence ID" value="CAK9083180.1"/>
    <property type="molecule type" value="Genomic_DNA"/>
</dbReference>
<reference evidence="1 2" key="1">
    <citation type="submission" date="2024-02" db="EMBL/GenBank/DDBJ databases">
        <authorList>
            <person name="Chen Y."/>
            <person name="Shah S."/>
            <person name="Dougan E. K."/>
            <person name="Thang M."/>
            <person name="Chan C."/>
        </authorList>
    </citation>
    <scope>NUCLEOTIDE SEQUENCE [LARGE SCALE GENOMIC DNA]</scope>
</reference>
<protein>
    <submittedName>
        <fullName evidence="1">WD repeat-containing protein C25H1.08c</fullName>
    </submittedName>
</protein>
<sequence length="764" mass="84482">MPAPAAKVRKQRLVAPKCRGCKQKIPPAECAPNFPGCHPCKRALDNINKLAHRQGKEAVAFVKKQREDDDGCFAMVQSYMELCPESMDGAKNKKRGTWSVARYQERTEAASGFIRDKVGEMMGRKLYIEFAQTTRGGKKSDDQAAAQWTEWEQKIGEKDPNVYHDFLGENGALRIWVHTADEMRMRSSYMQSKELVGEVETVKKPKAADIERIKGQLGTKRETMSEQSSICAAMLKNGEMAFQGNDNFLLDVTELLGKTGASEVETTTETSEPQTPNNSPDKTKPWVERDRVVSATLRSAKLQIEAFKVKAQQGLDNLKAKLEEHKANKEADFLTNFAGELKVLEVRVEALKLVLESKDEDKVKEFIARFSAEIPQDAEIHESKVELGRAPPCELYAQLKPFCVLEQTAERYHQCTLPAHVKEVTEQLTKLRAPMTQLLGNGLKAEKTLKTAVEQLKKAAEKKQEKASKAKKANASPSIPIFDQGASMATQVEKLAAGAKVNASKPFLMDCSSVVSTLKEDGKLTQQQAASFKVTFDEDRKKAKGIRVSLRLEATDDKSVQEMTGAIYQIFEPVKALADLTTSPECLKPSLVASFFGVDAGYDKVSAESFGLATGRLCLEGTRCVVATEMMQLSGFMERKGIAGPIPAAKMTSFFKAMNPAMLAEFTKECSLWTCTVSAGDFLYTPYGFLQAELVSQPTLGIRVPLICKESSHGNAVVAATKRMEEMDRLRGTTTNGEDRIKMAKELEVLKAILDTMNKDDKSS</sequence>
<proteinExistence type="predicted"/>
<evidence type="ECO:0000313" key="1">
    <source>
        <dbReference type="EMBL" id="CAK9083180.1"/>
    </source>
</evidence>
<evidence type="ECO:0000313" key="2">
    <source>
        <dbReference type="Proteomes" id="UP001642464"/>
    </source>
</evidence>
<gene>
    <name evidence="1" type="ORF">SCF082_LOCUS39503</name>
</gene>
<keyword evidence="2" id="KW-1185">Reference proteome</keyword>
<accession>A0ABP0Q837</accession>
<comment type="caution">
    <text evidence="1">The sequence shown here is derived from an EMBL/GenBank/DDBJ whole genome shotgun (WGS) entry which is preliminary data.</text>
</comment>
<organism evidence="1 2">
    <name type="scientific">Durusdinium trenchii</name>
    <dbReference type="NCBI Taxonomy" id="1381693"/>
    <lineage>
        <taxon>Eukaryota</taxon>
        <taxon>Sar</taxon>
        <taxon>Alveolata</taxon>
        <taxon>Dinophyceae</taxon>
        <taxon>Suessiales</taxon>
        <taxon>Symbiodiniaceae</taxon>
        <taxon>Durusdinium</taxon>
    </lineage>
</organism>
<dbReference type="Proteomes" id="UP001642464">
    <property type="component" value="Unassembled WGS sequence"/>
</dbReference>